<reference evidence="2" key="1">
    <citation type="journal article" date="2021" name="Cell">
        <title>Tracing the genetic footprints of vertebrate landing in non-teleost ray-finned fishes.</title>
        <authorList>
            <person name="Bi X."/>
            <person name="Wang K."/>
            <person name="Yang L."/>
            <person name="Pan H."/>
            <person name="Jiang H."/>
            <person name="Wei Q."/>
            <person name="Fang M."/>
            <person name="Yu H."/>
            <person name="Zhu C."/>
            <person name="Cai Y."/>
            <person name="He Y."/>
            <person name="Gan X."/>
            <person name="Zeng H."/>
            <person name="Yu D."/>
            <person name="Zhu Y."/>
            <person name="Jiang H."/>
            <person name="Qiu Q."/>
            <person name="Yang H."/>
            <person name="Zhang Y.E."/>
            <person name="Wang W."/>
            <person name="Zhu M."/>
            <person name="He S."/>
            <person name="Zhang G."/>
        </authorList>
    </citation>
    <scope>NUCLEOTIDE SEQUENCE</scope>
    <source>
        <strain evidence="2">Pddl_001</strain>
    </source>
</reference>
<feature type="region of interest" description="Disordered" evidence="1">
    <location>
        <begin position="154"/>
        <end position="212"/>
    </location>
</feature>
<evidence type="ECO:0000313" key="3">
    <source>
        <dbReference type="Proteomes" id="UP001166093"/>
    </source>
</evidence>
<dbReference type="Proteomes" id="UP001166093">
    <property type="component" value="Unassembled WGS sequence"/>
</dbReference>
<feature type="region of interest" description="Disordered" evidence="1">
    <location>
        <begin position="107"/>
        <end position="129"/>
    </location>
</feature>
<accession>A0ABS2YPK5</accession>
<evidence type="ECO:0000256" key="1">
    <source>
        <dbReference type="SAM" id="MobiDB-lite"/>
    </source>
</evidence>
<gene>
    <name evidence="2" type="primary">Clip4_1</name>
    <name evidence="2" type="ORF">GTO93_0021692</name>
</gene>
<organism evidence="2 3">
    <name type="scientific">Polyodon spathula</name>
    <name type="common">North American paddlefish</name>
    <name type="synonym">Squalus spathula</name>
    <dbReference type="NCBI Taxonomy" id="7913"/>
    <lineage>
        <taxon>Eukaryota</taxon>
        <taxon>Metazoa</taxon>
        <taxon>Chordata</taxon>
        <taxon>Craniata</taxon>
        <taxon>Vertebrata</taxon>
        <taxon>Euteleostomi</taxon>
        <taxon>Actinopterygii</taxon>
        <taxon>Chondrostei</taxon>
        <taxon>Acipenseriformes</taxon>
        <taxon>Polyodontidae</taxon>
        <taxon>Polyodon</taxon>
    </lineage>
</organism>
<feature type="non-terminal residue" evidence="2">
    <location>
        <position position="410"/>
    </location>
</feature>
<feature type="non-terminal residue" evidence="2">
    <location>
        <position position="1"/>
    </location>
</feature>
<protein>
    <submittedName>
        <fullName evidence="2">CLIP4 protein</fullName>
    </submittedName>
</protein>
<proteinExistence type="predicted"/>
<feature type="compositionally biased region" description="Low complexity" evidence="1">
    <location>
        <begin position="169"/>
        <end position="195"/>
    </location>
</feature>
<name>A0ABS2YPK5_POLSP</name>
<dbReference type="EMBL" id="JAAWVQ010170478">
    <property type="protein sequence ID" value="MBN3287917.1"/>
    <property type="molecule type" value="Genomic_DNA"/>
</dbReference>
<evidence type="ECO:0000313" key="2">
    <source>
        <dbReference type="EMBL" id="MBN3287917.1"/>
    </source>
</evidence>
<sequence>MTMDRPPDPLQMPLEMADTAMVAKEMRQLLLDEMPLDCDISCTVLPNYNQVLGKTAQLPGLQNWHFAVLRHHRVCQWTVGGDRVRYDMLDESRREHVEEPVQLCGTQLISKDPDDRKTTAKSSTVRSSSPIRSQKIDLFHVTFKINAGASSIKKHLAKKPPANPPVVDTPPATQPGSVSLPGSSSSSPSSSTSSLDNKPQPSPWQRLVHPWPRNPVCTKRPSVVKTAPPCANTTASIARVHGSMDSLTDISSAAHNHFFPCKICTLLSGWKENPQSLTCGLFAGIKRNFSTSSTVSSQRELSMKSPVDSTVQYSMGLLSVGNLRYFTCRPNHGVLMALMEPSSWMRKLSFVYKKSMGVLRVSSPVPILLYTITSPDTVAIRAAQSSSMNQQLVTGAPKHLFAAVKPLGTL</sequence>
<comment type="caution">
    <text evidence="2">The sequence shown here is derived from an EMBL/GenBank/DDBJ whole genome shotgun (WGS) entry which is preliminary data.</text>
</comment>
<keyword evidence="3" id="KW-1185">Reference proteome</keyword>